<proteinExistence type="inferred from homology"/>
<dbReference type="GO" id="GO:0008173">
    <property type="term" value="F:RNA methyltransferase activity"/>
    <property type="evidence" value="ECO:0007669"/>
    <property type="project" value="InterPro"/>
</dbReference>
<dbReference type="GO" id="GO:0001510">
    <property type="term" value="P:RNA methylation"/>
    <property type="evidence" value="ECO:0007669"/>
    <property type="project" value="InterPro"/>
</dbReference>
<comment type="similarity">
    <text evidence="5">Belongs to the class I-like SAM-binding methyltransferase superfamily. RsmB/NOP family.</text>
</comment>
<evidence type="ECO:0000256" key="5">
    <source>
        <dbReference type="PROSITE-ProRule" id="PRU01023"/>
    </source>
</evidence>
<dbReference type="EMBL" id="BNCJ01000011">
    <property type="protein sequence ID" value="GHF60056.1"/>
    <property type="molecule type" value="Genomic_DNA"/>
</dbReference>
<dbReference type="PROSITE" id="PS51686">
    <property type="entry name" value="SAM_MT_RSMB_NOP"/>
    <property type="match status" value="1"/>
</dbReference>
<dbReference type="Proteomes" id="UP000626220">
    <property type="component" value="Unassembled WGS sequence"/>
</dbReference>
<feature type="active site" description="Nucleophile" evidence="5">
    <location>
        <position position="342"/>
    </location>
</feature>
<keyword evidence="3 5" id="KW-0949">S-adenosyl-L-methionine</keyword>
<sequence>MTPAARVQAAIECLDRILAGAPAEQVLTAWGRASRFAGSGDRAVVRDHVFDGLRARRSLAAIGGGETGRGIMLGLLRRNGENPENLFTGGGYAPEVMSAEERSGGREPVLGAEAADIPDWLWPRFEASLGDEALAAAEALKHRAPVHLRVNIARTDPSGAIAALAREGIAAQPHPAAATALEVTEGARKLRNAAAYRDGLVELQDAASQAVVETLPLKDGMRVLDYCAGGGGKTLAIAARGRFDLFAHDAAPQRLNDLPARAERAGARIKLLDTKALKRAGQFDLILCDVPCSGSGSWRRAPDGKWRLTEAQLTGLLVTQAAILDEAVALLAPGGLLAYATCSVLQDENEEQIQRFAARNSTLSPVFQKRWSLTGGTDGFFAAHLAWATTA</sequence>
<dbReference type="Pfam" id="PF22458">
    <property type="entry name" value="RsmF-B_ferredox"/>
    <property type="match status" value="1"/>
</dbReference>
<feature type="binding site" evidence="5">
    <location>
        <position position="273"/>
    </location>
    <ligand>
        <name>S-adenosyl-L-methionine</name>
        <dbReference type="ChEBI" id="CHEBI:59789"/>
    </ligand>
</feature>
<feature type="domain" description="SAM-dependent MTase RsmB/NOP-type" evidence="6">
    <location>
        <begin position="136"/>
        <end position="391"/>
    </location>
</feature>
<dbReference type="CDD" id="cd02440">
    <property type="entry name" value="AdoMet_MTases"/>
    <property type="match status" value="1"/>
</dbReference>
<dbReference type="InterPro" id="IPR049560">
    <property type="entry name" value="MeTrfase_RsmB-F_NOP2_cat"/>
</dbReference>
<dbReference type="RefSeq" id="WP_189681339.1">
    <property type="nucleotide sequence ID" value="NZ_BNCJ01000011.1"/>
</dbReference>
<dbReference type="SUPFAM" id="SSF53335">
    <property type="entry name" value="S-adenosyl-L-methionine-dependent methyltransferases"/>
    <property type="match status" value="1"/>
</dbReference>
<dbReference type="InterPro" id="IPR029063">
    <property type="entry name" value="SAM-dependent_MTases_sf"/>
</dbReference>
<dbReference type="PANTHER" id="PTHR22807">
    <property type="entry name" value="NOP2 YEAST -RELATED NOL1/NOP2/FMU SUN DOMAIN-CONTAINING"/>
    <property type="match status" value="1"/>
</dbReference>
<gene>
    <name evidence="7" type="ORF">GCM10017056_34360</name>
</gene>
<keyword evidence="8" id="KW-1185">Reference proteome</keyword>
<feature type="binding site" evidence="5">
    <location>
        <position position="249"/>
    </location>
    <ligand>
        <name>S-adenosyl-L-methionine</name>
        <dbReference type="ChEBI" id="CHEBI:59789"/>
    </ligand>
</feature>
<reference evidence="7" key="1">
    <citation type="journal article" date="2014" name="Int. J. Syst. Evol. Microbiol.">
        <title>Complete genome sequence of Corynebacterium casei LMG S-19264T (=DSM 44701T), isolated from a smear-ripened cheese.</title>
        <authorList>
            <consortium name="US DOE Joint Genome Institute (JGI-PGF)"/>
            <person name="Walter F."/>
            <person name="Albersmeier A."/>
            <person name="Kalinowski J."/>
            <person name="Ruckert C."/>
        </authorList>
    </citation>
    <scope>NUCLEOTIDE SEQUENCE</scope>
    <source>
        <strain evidence="7">KCTC 42650</strain>
    </source>
</reference>
<comment type="caution">
    <text evidence="7">The sequence shown here is derived from an EMBL/GenBank/DDBJ whole genome shotgun (WGS) entry which is preliminary data.</text>
</comment>
<protein>
    <submittedName>
        <fullName evidence="7">SAM-dependent methyltransferase</fullName>
    </submittedName>
</protein>
<dbReference type="AlphaFoldDB" id="A0A8J3GYW7"/>
<feature type="binding site" evidence="5">
    <location>
        <position position="289"/>
    </location>
    <ligand>
        <name>S-adenosyl-L-methionine</name>
        <dbReference type="ChEBI" id="CHEBI:59789"/>
    </ligand>
</feature>
<keyword evidence="1 5" id="KW-0489">Methyltransferase</keyword>
<dbReference type="InterPro" id="IPR001678">
    <property type="entry name" value="MeTrfase_RsmB-F_NOP2_dom"/>
</dbReference>
<evidence type="ECO:0000256" key="1">
    <source>
        <dbReference type="ARBA" id="ARBA00022603"/>
    </source>
</evidence>
<accession>A0A8J3GYW7</accession>
<evidence type="ECO:0000256" key="4">
    <source>
        <dbReference type="ARBA" id="ARBA00022884"/>
    </source>
</evidence>
<keyword evidence="2 5" id="KW-0808">Transferase</keyword>
<evidence type="ECO:0000313" key="7">
    <source>
        <dbReference type="EMBL" id="GHF60056.1"/>
    </source>
</evidence>
<dbReference type="PRINTS" id="PR02008">
    <property type="entry name" value="RCMTFAMILY"/>
</dbReference>
<reference evidence="7" key="2">
    <citation type="submission" date="2020-09" db="EMBL/GenBank/DDBJ databases">
        <authorList>
            <person name="Sun Q."/>
            <person name="Kim S."/>
        </authorList>
    </citation>
    <scope>NUCLEOTIDE SEQUENCE</scope>
    <source>
        <strain evidence="7">KCTC 42650</strain>
    </source>
</reference>
<dbReference type="Gene3D" id="3.40.50.150">
    <property type="entry name" value="Vaccinia Virus protein VP39"/>
    <property type="match status" value="1"/>
</dbReference>
<name>A0A8J3GYW7_9RHOB</name>
<evidence type="ECO:0000256" key="2">
    <source>
        <dbReference type="ARBA" id="ARBA00022679"/>
    </source>
</evidence>
<evidence type="ECO:0000259" key="6">
    <source>
        <dbReference type="PROSITE" id="PS51686"/>
    </source>
</evidence>
<comment type="caution">
    <text evidence="5">Lacks conserved residue(s) required for the propagation of feature annotation.</text>
</comment>
<dbReference type="Gene3D" id="3.30.70.1170">
    <property type="entry name" value="Sun protein, domain 3"/>
    <property type="match status" value="1"/>
</dbReference>
<dbReference type="InterPro" id="IPR023267">
    <property type="entry name" value="RCMT"/>
</dbReference>
<keyword evidence="4 5" id="KW-0694">RNA-binding</keyword>
<evidence type="ECO:0000313" key="8">
    <source>
        <dbReference type="Proteomes" id="UP000626220"/>
    </source>
</evidence>
<dbReference type="Pfam" id="PF01189">
    <property type="entry name" value="Methyltr_RsmB-F"/>
    <property type="match status" value="1"/>
</dbReference>
<dbReference type="PANTHER" id="PTHR22807:SF53">
    <property type="entry name" value="RIBOSOMAL RNA SMALL SUBUNIT METHYLTRANSFERASE B-RELATED"/>
    <property type="match status" value="1"/>
</dbReference>
<evidence type="ECO:0000256" key="3">
    <source>
        <dbReference type="ARBA" id="ARBA00022691"/>
    </source>
</evidence>
<dbReference type="InterPro" id="IPR054728">
    <property type="entry name" value="RsmB-like_ferredoxin"/>
</dbReference>
<dbReference type="GO" id="GO:0003723">
    <property type="term" value="F:RNA binding"/>
    <property type="evidence" value="ECO:0007669"/>
    <property type="project" value="UniProtKB-UniRule"/>
</dbReference>
<organism evidence="7 8">
    <name type="scientific">Seohaeicola zhoushanensis</name>
    <dbReference type="NCBI Taxonomy" id="1569283"/>
    <lineage>
        <taxon>Bacteria</taxon>
        <taxon>Pseudomonadati</taxon>
        <taxon>Pseudomonadota</taxon>
        <taxon>Alphaproteobacteria</taxon>
        <taxon>Rhodobacterales</taxon>
        <taxon>Roseobacteraceae</taxon>
        <taxon>Seohaeicola</taxon>
    </lineage>
</organism>